<dbReference type="InterPro" id="IPR014721">
    <property type="entry name" value="Ribsml_uS5_D2-typ_fold_subgr"/>
</dbReference>
<evidence type="ECO:0000256" key="2">
    <source>
        <dbReference type="ARBA" id="ARBA00010708"/>
    </source>
</evidence>
<dbReference type="PROSITE" id="PS50880">
    <property type="entry name" value="TOPRIM"/>
    <property type="match status" value="1"/>
</dbReference>
<keyword evidence="8" id="KW-0799">Topoisomerase</keyword>
<evidence type="ECO:0000313" key="12">
    <source>
        <dbReference type="EMBL" id="ABR49247.1"/>
    </source>
</evidence>
<comment type="similarity">
    <text evidence="2">Belongs to the type II topoisomerase GyrB family.</text>
</comment>
<dbReference type="InterPro" id="IPR013760">
    <property type="entry name" value="Topo_IIA-like_dom_sf"/>
</dbReference>
<dbReference type="Gene3D" id="3.40.50.670">
    <property type="match status" value="1"/>
</dbReference>
<evidence type="ECO:0000313" key="13">
    <source>
        <dbReference type="Proteomes" id="UP000001572"/>
    </source>
</evidence>
<dbReference type="GO" id="GO:0046872">
    <property type="term" value="F:metal ion binding"/>
    <property type="evidence" value="ECO:0007669"/>
    <property type="project" value="UniProtKB-KW"/>
</dbReference>
<keyword evidence="4" id="KW-0479">Metal-binding</keyword>
<evidence type="ECO:0000256" key="4">
    <source>
        <dbReference type="ARBA" id="ARBA00022723"/>
    </source>
</evidence>
<dbReference type="Pfam" id="PF00204">
    <property type="entry name" value="DNA_gyraseB"/>
    <property type="match status" value="1"/>
</dbReference>
<dbReference type="GO" id="GO:0005524">
    <property type="term" value="F:ATP binding"/>
    <property type="evidence" value="ECO:0007669"/>
    <property type="project" value="UniProtKB-KW"/>
</dbReference>
<gene>
    <name evidence="12" type="ordered locus">Amet_3107</name>
</gene>
<evidence type="ECO:0000256" key="8">
    <source>
        <dbReference type="ARBA" id="ARBA00023029"/>
    </source>
</evidence>
<dbReference type="SMART" id="SM00433">
    <property type="entry name" value="TOP2c"/>
    <property type="match status" value="1"/>
</dbReference>
<dbReference type="SUPFAM" id="SSF55874">
    <property type="entry name" value="ATPase domain of HSP90 chaperone/DNA topoisomerase II/histidine kinase"/>
    <property type="match status" value="1"/>
</dbReference>
<dbReference type="HOGENOM" id="CLU_006146_1_2_9"/>
<dbReference type="Pfam" id="PF00986">
    <property type="entry name" value="DNA_gyraseB_C"/>
    <property type="match status" value="1"/>
</dbReference>
<dbReference type="InterPro" id="IPR013759">
    <property type="entry name" value="Topo_IIA_B_C"/>
</dbReference>
<sequence length="680" mass="77678">MTDKKKQEYGNESISSLTEIEKVRLRPQVIFGSDGITGSRHTVDETVANSVDEAKEGFGKLIKVKRFKDRSISVQDFARGIPVEFNSKENKYNWELVFCTLYAGGKYNTNSGESYEYSKGLNGLGTTATQFASEYMDVLVRRDGYEYTLRFEKGENIGGLQKKKCDYESTGTTITWKPDLDVFTDINIPLEFYQELLKRQAIVNKGITFELYDEASEENFTYYYEKGIVDYIEEINGGKELSSVQYIELETKGRDRADKPEYKVKAEVAFAFNNHASHIEYYHNSSYLEYGGAPDKAVKSAFLSAIEQYLKNNNLYKKDEKRAIFADIEDSLVLISNSYSTLTSFENQTKRAISNVFIQSALTDFLKEKLQIYFIENKVEADKIANQIIINKRSRESAEKTRINVKKKLESPSNFANKVAKFVDCKTKDKSKRELYIVEGDSAMGSTKQGRDSEFQAIMPVRGKILNCLKAKLDNIFNDSVIVDLLKVLSCGIEIKSKNNTDLYTFELDKLNWDKVIICTDADVDGYQIRTLILAMLYRLVPTLLREGKVYIAETPLFEIISTTLPKLTDKQKDGITFVENKGDKNYSIFVYSDQQRDFVVSKLKGKYAIQRSKGLGENEPEMMWQTTMNPQTRKLIQVTMSDAQKADDVFDLLLGNNLEGRKVHIAENGHKYLEQIDVS</sequence>
<evidence type="ECO:0000256" key="6">
    <source>
        <dbReference type="ARBA" id="ARBA00022840"/>
    </source>
</evidence>
<dbReference type="Proteomes" id="UP000001572">
    <property type="component" value="Chromosome"/>
</dbReference>
<dbReference type="EC" id="5.6.2.2" evidence="3"/>
<dbReference type="PANTHER" id="PTHR45866:SF1">
    <property type="entry name" value="DNA GYRASE SUBUNIT B, MITOCHONDRIAL"/>
    <property type="match status" value="1"/>
</dbReference>
<dbReference type="OrthoDB" id="9802808at2"/>
<keyword evidence="6" id="KW-0067">ATP-binding</keyword>
<evidence type="ECO:0000256" key="1">
    <source>
        <dbReference type="ARBA" id="ARBA00000185"/>
    </source>
</evidence>
<dbReference type="SUPFAM" id="SSF54211">
    <property type="entry name" value="Ribosomal protein S5 domain 2-like"/>
    <property type="match status" value="1"/>
</dbReference>
<dbReference type="InterPro" id="IPR000565">
    <property type="entry name" value="Topo_IIA_B"/>
</dbReference>
<dbReference type="KEGG" id="amt:Amet_3107"/>
<dbReference type="InterPro" id="IPR036890">
    <property type="entry name" value="HATPase_C_sf"/>
</dbReference>
<dbReference type="InterPro" id="IPR018522">
    <property type="entry name" value="TopoIIA_CS"/>
</dbReference>
<evidence type="ECO:0000256" key="9">
    <source>
        <dbReference type="ARBA" id="ARBA00023125"/>
    </source>
</evidence>
<dbReference type="InterPro" id="IPR001241">
    <property type="entry name" value="Topo_IIA"/>
</dbReference>
<dbReference type="RefSeq" id="WP_012064213.1">
    <property type="nucleotide sequence ID" value="NC_009633.1"/>
</dbReference>
<dbReference type="PRINTS" id="PR01159">
    <property type="entry name" value="DNAGYRASEB"/>
</dbReference>
<dbReference type="InterPro" id="IPR002288">
    <property type="entry name" value="DNA_gyrase_B_C"/>
</dbReference>
<evidence type="ECO:0000256" key="7">
    <source>
        <dbReference type="ARBA" id="ARBA00022842"/>
    </source>
</evidence>
<dbReference type="Pfam" id="PF01751">
    <property type="entry name" value="Toprim"/>
    <property type="match status" value="1"/>
</dbReference>
<dbReference type="Gene3D" id="3.30.565.10">
    <property type="entry name" value="Histidine kinase-like ATPase, C-terminal domain"/>
    <property type="match status" value="1"/>
</dbReference>
<dbReference type="InterPro" id="IPR006171">
    <property type="entry name" value="TOPRIM_dom"/>
</dbReference>
<dbReference type="Gene3D" id="3.30.230.10">
    <property type="match status" value="1"/>
</dbReference>
<dbReference type="CDD" id="cd01030">
    <property type="entry name" value="TOPRIM_TopoIIA_like"/>
    <property type="match status" value="1"/>
</dbReference>
<dbReference type="GO" id="GO:0003677">
    <property type="term" value="F:DNA binding"/>
    <property type="evidence" value="ECO:0007669"/>
    <property type="project" value="UniProtKB-KW"/>
</dbReference>
<dbReference type="PRINTS" id="PR00418">
    <property type="entry name" value="TPI2FAMILY"/>
</dbReference>
<dbReference type="SUPFAM" id="SSF56719">
    <property type="entry name" value="Type II DNA topoisomerase"/>
    <property type="match status" value="1"/>
</dbReference>
<name>A6TSS9_ALKMQ</name>
<dbReference type="STRING" id="293826.Amet_3107"/>
<dbReference type="GO" id="GO:0006265">
    <property type="term" value="P:DNA topological change"/>
    <property type="evidence" value="ECO:0007669"/>
    <property type="project" value="InterPro"/>
</dbReference>
<dbReference type="InterPro" id="IPR020568">
    <property type="entry name" value="Ribosomal_Su5_D2-typ_SF"/>
</dbReference>
<accession>A6TSS9</accession>
<keyword evidence="5" id="KW-0547">Nucleotide-binding</keyword>
<proteinExistence type="inferred from homology"/>
<reference evidence="13" key="1">
    <citation type="journal article" date="2016" name="Genome Announc.">
        <title>Complete genome sequence of Alkaliphilus metalliredigens strain QYMF, an alkaliphilic and metal-reducing bacterium isolated from borax-contaminated leachate ponds.</title>
        <authorList>
            <person name="Hwang C."/>
            <person name="Copeland A."/>
            <person name="Lucas S."/>
            <person name="Lapidus A."/>
            <person name="Barry K."/>
            <person name="Detter J.C."/>
            <person name="Glavina Del Rio T."/>
            <person name="Hammon N."/>
            <person name="Israni S."/>
            <person name="Dalin E."/>
            <person name="Tice H."/>
            <person name="Pitluck S."/>
            <person name="Chertkov O."/>
            <person name="Brettin T."/>
            <person name="Bruce D."/>
            <person name="Han C."/>
            <person name="Schmutz J."/>
            <person name="Larimer F."/>
            <person name="Land M.L."/>
            <person name="Hauser L."/>
            <person name="Kyrpides N."/>
            <person name="Mikhailova N."/>
            <person name="Ye Q."/>
            <person name="Zhou J."/>
            <person name="Richardson P."/>
            <person name="Fields M.W."/>
        </authorList>
    </citation>
    <scope>NUCLEOTIDE SEQUENCE [LARGE SCALE GENOMIC DNA]</scope>
    <source>
        <strain evidence="13">QYMF</strain>
    </source>
</reference>
<evidence type="ECO:0000256" key="3">
    <source>
        <dbReference type="ARBA" id="ARBA00012895"/>
    </source>
</evidence>
<evidence type="ECO:0000256" key="10">
    <source>
        <dbReference type="ARBA" id="ARBA00023235"/>
    </source>
</evidence>
<keyword evidence="9" id="KW-0238">DNA-binding</keyword>
<dbReference type="EMBL" id="CP000724">
    <property type="protein sequence ID" value="ABR49247.1"/>
    <property type="molecule type" value="Genomic_DNA"/>
</dbReference>
<dbReference type="AlphaFoldDB" id="A6TSS9"/>
<evidence type="ECO:0000256" key="5">
    <source>
        <dbReference type="ARBA" id="ARBA00022741"/>
    </source>
</evidence>
<dbReference type="GO" id="GO:0034335">
    <property type="term" value="F:DNA negative supercoiling activity"/>
    <property type="evidence" value="ECO:0007669"/>
    <property type="project" value="UniProtKB-ARBA"/>
</dbReference>
<dbReference type="InterPro" id="IPR013506">
    <property type="entry name" value="Topo_IIA_bsu_dom2"/>
</dbReference>
<dbReference type="PANTHER" id="PTHR45866">
    <property type="entry name" value="DNA GYRASE/TOPOISOMERASE SUBUNIT B"/>
    <property type="match status" value="1"/>
</dbReference>
<dbReference type="PROSITE" id="PS00177">
    <property type="entry name" value="TOPOISOMERASE_II"/>
    <property type="match status" value="1"/>
</dbReference>
<feature type="domain" description="Toprim" evidence="11">
    <location>
        <begin position="433"/>
        <end position="556"/>
    </location>
</feature>
<organism evidence="12 13">
    <name type="scientific">Alkaliphilus metalliredigens (strain QYMF)</name>
    <dbReference type="NCBI Taxonomy" id="293826"/>
    <lineage>
        <taxon>Bacteria</taxon>
        <taxon>Bacillati</taxon>
        <taxon>Bacillota</taxon>
        <taxon>Clostridia</taxon>
        <taxon>Peptostreptococcales</taxon>
        <taxon>Natronincolaceae</taxon>
        <taxon>Alkaliphilus</taxon>
    </lineage>
</organism>
<comment type="catalytic activity">
    <reaction evidence="1">
        <text>ATP-dependent breakage, passage and rejoining of double-stranded DNA.</text>
        <dbReference type="EC" id="5.6.2.2"/>
    </reaction>
</comment>
<keyword evidence="7" id="KW-0460">Magnesium</keyword>
<protein>
    <recommendedName>
        <fullName evidence="3">DNA topoisomerase (ATP-hydrolyzing)</fullName>
        <ecNumber evidence="3">5.6.2.2</ecNumber>
    </recommendedName>
</protein>
<keyword evidence="13" id="KW-1185">Reference proteome</keyword>
<evidence type="ECO:0000259" key="11">
    <source>
        <dbReference type="PROSITE" id="PS50880"/>
    </source>
</evidence>
<dbReference type="eggNOG" id="COG0187">
    <property type="taxonomic scope" value="Bacteria"/>
</dbReference>
<keyword evidence="10" id="KW-0413">Isomerase</keyword>